<dbReference type="KEGG" id="oan:Oant_2478"/>
<evidence type="ECO:0000259" key="1">
    <source>
        <dbReference type="Pfam" id="PF08402"/>
    </source>
</evidence>
<sequence>MPRLQEGTPDGLSLTGTVTAVEPLGAETLVHLDVNGVSVIATAPGKIIPATGGTLSVSAPAGSLYLFNAKTEKSLGRL</sequence>
<dbReference type="Proteomes" id="UP000002301">
    <property type="component" value="Chromosome 1"/>
</dbReference>
<reference evidence="2 3" key="1">
    <citation type="journal article" date="2011" name="J. Bacteriol.">
        <title>Genome of Ochrobactrum anthropi ATCC 49188 T, a versatile opportunistic pathogen and symbiont of several eukaryotic hosts.</title>
        <authorList>
            <person name="Chain P.S."/>
            <person name="Lang D.M."/>
            <person name="Comerci D.J."/>
            <person name="Malfatti S.A."/>
            <person name="Vergez L.M."/>
            <person name="Shin M."/>
            <person name="Ugalde R.A."/>
            <person name="Garcia E."/>
            <person name="Tolmasky M.E."/>
        </authorList>
    </citation>
    <scope>NUCLEOTIDE SEQUENCE [LARGE SCALE GENOMIC DNA]</scope>
    <source>
        <strain evidence="3">ATCC 49188 / DSM 6882 / CCUG 24695 / JCM 21032 / LMG 3331 / NBRC 15819 / NCTC 12168 / Alc 37</strain>
    </source>
</reference>
<dbReference type="Pfam" id="PF08402">
    <property type="entry name" value="TOBE_2"/>
    <property type="match status" value="1"/>
</dbReference>
<dbReference type="GO" id="GO:0005524">
    <property type="term" value="F:ATP binding"/>
    <property type="evidence" value="ECO:0007669"/>
    <property type="project" value="InterPro"/>
</dbReference>
<dbReference type="SUPFAM" id="SSF50331">
    <property type="entry name" value="MOP-like"/>
    <property type="match status" value="1"/>
</dbReference>
<evidence type="ECO:0000313" key="2">
    <source>
        <dbReference type="EMBL" id="ABS15191.1"/>
    </source>
</evidence>
<dbReference type="GO" id="GO:0043190">
    <property type="term" value="C:ATP-binding cassette (ABC) transporter complex"/>
    <property type="evidence" value="ECO:0007669"/>
    <property type="project" value="InterPro"/>
</dbReference>
<name>A6X1T7_BRUA4</name>
<dbReference type="EMBL" id="CP000758">
    <property type="protein sequence ID" value="ABS15191.1"/>
    <property type="molecule type" value="Genomic_DNA"/>
</dbReference>
<dbReference type="InterPro" id="IPR013611">
    <property type="entry name" value="Transp-assoc_OB_typ2"/>
</dbReference>
<organism evidence="2 3">
    <name type="scientific">Brucella anthropi (strain ATCC 49188 / DSM 6882 / CCUG 24695 / JCM 21032 / LMG 3331 / NBRC 15819 / NCTC 12168 / Alc 37)</name>
    <name type="common">Ochrobactrum anthropi</name>
    <dbReference type="NCBI Taxonomy" id="439375"/>
    <lineage>
        <taxon>Bacteria</taxon>
        <taxon>Pseudomonadati</taxon>
        <taxon>Pseudomonadota</taxon>
        <taxon>Alphaproteobacteria</taxon>
        <taxon>Hyphomicrobiales</taxon>
        <taxon>Brucellaceae</taxon>
        <taxon>Brucella/Ochrobactrum group</taxon>
        <taxon>Brucella</taxon>
    </lineage>
</organism>
<dbReference type="GO" id="GO:0022857">
    <property type="term" value="F:transmembrane transporter activity"/>
    <property type="evidence" value="ECO:0007669"/>
    <property type="project" value="InterPro"/>
</dbReference>
<dbReference type="HOGENOM" id="CLU_2618524_0_0_5"/>
<protein>
    <submittedName>
        <fullName evidence="2">TOBE domain protein</fullName>
    </submittedName>
</protein>
<dbReference type="Gene3D" id="2.40.50.140">
    <property type="entry name" value="Nucleic acid-binding proteins"/>
    <property type="match status" value="1"/>
</dbReference>
<dbReference type="InterPro" id="IPR008995">
    <property type="entry name" value="Mo/tungstate-bd_C_term_dom"/>
</dbReference>
<dbReference type="eggNOG" id="COG3842">
    <property type="taxonomic scope" value="Bacteria"/>
</dbReference>
<dbReference type="InterPro" id="IPR012340">
    <property type="entry name" value="NA-bd_OB-fold"/>
</dbReference>
<gene>
    <name evidence="2" type="ordered locus">Oant_2478</name>
</gene>
<feature type="domain" description="Transport-associated OB type 2" evidence="1">
    <location>
        <begin position="10"/>
        <end position="67"/>
    </location>
</feature>
<dbReference type="STRING" id="439375.Oant_2478"/>
<dbReference type="Gene3D" id="2.40.50.100">
    <property type="match status" value="1"/>
</dbReference>
<evidence type="ECO:0000313" key="3">
    <source>
        <dbReference type="Proteomes" id="UP000002301"/>
    </source>
</evidence>
<keyword evidence="3" id="KW-1185">Reference proteome</keyword>
<proteinExistence type="predicted"/>
<dbReference type="AlphaFoldDB" id="A6X1T7"/>
<accession>A6X1T7</accession>